<feature type="domain" description="Glycosyltransferase 2-like" evidence="2">
    <location>
        <begin position="219"/>
        <end position="306"/>
    </location>
</feature>
<dbReference type="PANTHER" id="PTHR11675:SF63">
    <property type="entry name" value="POLYPEPTIDE N-ACETYLGALACTOSAMINYLTRANSFERASE"/>
    <property type="match status" value="1"/>
</dbReference>
<organism evidence="3 4">
    <name type="scientific">Araneus ventricosus</name>
    <name type="common">Orbweaver spider</name>
    <name type="synonym">Epeira ventricosa</name>
    <dbReference type="NCBI Taxonomy" id="182803"/>
    <lineage>
        <taxon>Eukaryota</taxon>
        <taxon>Metazoa</taxon>
        <taxon>Ecdysozoa</taxon>
        <taxon>Arthropoda</taxon>
        <taxon>Chelicerata</taxon>
        <taxon>Arachnida</taxon>
        <taxon>Araneae</taxon>
        <taxon>Araneomorphae</taxon>
        <taxon>Entelegynae</taxon>
        <taxon>Araneoidea</taxon>
        <taxon>Araneidae</taxon>
        <taxon>Araneus</taxon>
    </lineage>
</organism>
<dbReference type="GO" id="GO:0005112">
    <property type="term" value="F:Notch binding"/>
    <property type="evidence" value="ECO:0007669"/>
    <property type="project" value="TreeGrafter"/>
</dbReference>
<evidence type="ECO:0000256" key="1">
    <source>
        <dbReference type="ARBA" id="ARBA00023157"/>
    </source>
</evidence>
<keyword evidence="4" id="KW-1185">Reference proteome</keyword>
<dbReference type="GO" id="GO:0008593">
    <property type="term" value="P:regulation of Notch signaling pathway"/>
    <property type="evidence" value="ECO:0007669"/>
    <property type="project" value="TreeGrafter"/>
</dbReference>
<dbReference type="EMBL" id="BGPR01005247">
    <property type="protein sequence ID" value="GBN08265.1"/>
    <property type="molecule type" value="Genomic_DNA"/>
</dbReference>
<evidence type="ECO:0000313" key="3">
    <source>
        <dbReference type="EMBL" id="GBN08265.1"/>
    </source>
</evidence>
<keyword evidence="3" id="KW-0808">Transferase</keyword>
<reference evidence="3 4" key="1">
    <citation type="journal article" date="2019" name="Sci. Rep.">
        <title>Orb-weaving spider Araneus ventricosus genome elucidates the spidroin gene catalogue.</title>
        <authorList>
            <person name="Kono N."/>
            <person name="Nakamura H."/>
            <person name="Ohtoshi R."/>
            <person name="Moran D.A.P."/>
            <person name="Shinohara A."/>
            <person name="Yoshida Y."/>
            <person name="Fujiwara M."/>
            <person name="Mori M."/>
            <person name="Tomita M."/>
            <person name="Arakawa K."/>
        </authorList>
    </citation>
    <scope>NUCLEOTIDE SEQUENCE [LARGE SCALE GENOMIC DNA]</scope>
</reference>
<proteinExistence type="predicted"/>
<dbReference type="GO" id="GO:0006493">
    <property type="term" value="P:protein O-linked glycosylation"/>
    <property type="evidence" value="ECO:0007669"/>
    <property type="project" value="TreeGrafter"/>
</dbReference>
<dbReference type="InterPro" id="IPR001173">
    <property type="entry name" value="Glyco_trans_2-like"/>
</dbReference>
<dbReference type="GO" id="GO:0004653">
    <property type="term" value="F:polypeptide N-acetylgalactosaminyltransferase activity"/>
    <property type="evidence" value="ECO:0007669"/>
    <property type="project" value="TreeGrafter"/>
</dbReference>
<evidence type="ECO:0000313" key="4">
    <source>
        <dbReference type="Proteomes" id="UP000499080"/>
    </source>
</evidence>
<accession>A0A4Y2L0Z9</accession>
<dbReference type="SUPFAM" id="SSF53448">
    <property type="entry name" value="Nucleotide-diphospho-sugar transferases"/>
    <property type="match status" value="1"/>
</dbReference>
<keyword evidence="1" id="KW-1015">Disulfide bond</keyword>
<protein>
    <submittedName>
        <fullName evidence="3">Polypeptide N-acetylgalactosaminyltransferase 11</fullName>
    </submittedName>
</protein>
<dbReference type="AlphaFoldDB" id="A0A4Y2L0Z9"/>
<dbReference type="Gene3D" id="3.90.550.10">
    <property type="entry name" value="Spore Coat Polysaccharide Biosynthesis Protein SpsA, Chain A"/>
    <property type="match status" value="1"/>
</dbReference>
<dbReference type="OrthoDB" id="6119243at2759"/>
<comment type="caution">
    <text evidence="3">The sequence shown here is derived from an EMBL/GenBank/DDBJ whole genome shotgun (WGS) entry which is preliminary data.</text>
</comment>
<dbReference type="Proteomes" id="UP000499080">
    <property type="component" value="Unassembled WGS sequence"/>
</dbReference>
<dbReference type="PANTHER" id="PTHR11675">
    <property type="entry name" value="N-ACETYLGALACTOSAMINYLTRANSFERASE"/>
    <property type="match status" value="1"/>
</dbReference>
<dbReference type="Pfam" id="PF00535">
    <property type="entry name" value="Glycos_transf_2"/>
    <property type="match status" value="1"/>
</dbReference>
<dbReference type="InterPro" id="IPR029044">
    <property type="entry name" value="Nucleotide-diphossugar_trans"/>
</dbReference>
<gene>
    <name evidence="3" type="primary">Galnt11_1</name>
    <name evidence="3" type="ORF">AVEN_80180_1</name>
</gene>
<evidence type="ECO:0000259" key="2">
    <source>
        <dbReference type="Pfam" id="PF00535"/>
    </source>
</evidence>
<sequence length="320" mass="36844">MFMFTPKQDAFDAAGIRYTISPFQMLQASRAKLVVSLGVMPRKDGGIVLTSLTWAIILYLSSKLNNNNFFHENTAEKAAKWRLRPRIDNMHRIAQVDSFSLESKEQRLKSNFIVKIKATDRETNLIDVNDFDYESKNRQSTIYHKSMQDQTAKLLNSTDLVHLGMINSPNDQRVKDEGYKRHAFNLLISDRLGYRRRIPFTAHTLCKNQVYSSFLPKASIIICFYNEAWSTLLRTIYSVLDRTPDQLLHEIILVDDSSDDEKFREKLKLFIHTHLGSQKVKLLRIQSRAGLMRARVFGAQHASGEVSCSAAFLCILHQLK</sequence>
<name>A0A4Y2L0Z9_ARAVE</name>
<dbReference type="GO" id="GO:0005794">
    <property type="term" value="C:Golgi apparatus"/>
    <property type="evidence" value="ECO:0007669"/>
    <property type="project" value="TreeGrafter"/>
</dbReference>